<evidence type="ECO:0000313" key="2">
    <source>
        <dbReference type="EMBL" id="PNG18160.1"/>
    </source>
</evidence>
<organism evidence="2 3">
    <name type="scientific">Streptomyces cahuitamycinicus</name>
    <dbReference type="NCBI Taxonomy" id="2070367"/>
    <lineage>
        <taxon>Bacteria</taxon>
        <taxon>Bacillati</taxon>
        <taxon>Actinomycetota</taxon>
        <taxon>Actinomycetes</taxon>
        <taxon>Kitasatosporales</taxon>
        <taxon>Streptomycetaceae</taxon>
        <taxon>Streptomyces</taxon>
    </lineage>
</organism>
<gene>
    <name evidence="2" type="ORF">C1J00_32565</name>
</gene>
<evidence type="ECO:0000313" key="3">
    <source>
        <dbReference type="Proteomes" id="UP000235943"/>
    </source>
</evidence>
<name>A0A2N8TGJ9_9ACTN</name>
<proteinExistence type="predicted"/>
<evidence type="ECO:0000256" key="1">
    <source>
        <dbReference type="SAM" id="MobiDB-lite"/>
    </source>
</evidence>
<feature type="non-terminal residue" evidence="2">
    <location>
        <position position="96"/>
    </location>
</feature>
<reference evidence="2 3" key="1">
    <citation type="submission" date="2018-01" db="EMBL/GenBank/DDBJ databases">
        <title>Draft genome sequence of Streptomyces sp. 13K301.</title>
        <authorList>
            <person name="Sahin N."/>
            <person name="Saygin H."/>
            <person name="Ay H."/>
        </authorList>
    </citation>
    <scope>NUCLEOTIDE SEQUENCE [LARGE SCALE GENOMIC DNA]</scope>
    <source>
        <strain evidence="2 3">13K301</strain>
    </source>
</reference>
<protein>
    <submittedName>
        <fullName evidence="2">Uncharacterized protein</fullName>
    </submittedName>
</protein>
<dbReference type="Proteomes" id="UP000235943">
    <property type="component" value="Unassembled WGS sequence"/>
</dbReference>
<sequence length="96" mass="10023">MYPEPPAGERGDRVPAAPDHFVPRWQEFADAVWLAAHWSRCGGPGGTHRQAPPTAPEGEAVRPRDSGTGQPSPPPADDDALAGRPAADEEGTPPGP</sequence>
<comment type="caution">
    <text evidence="2">The sequence shown here is derived from an EMBL/GenBank/DDBJ whole genome shotgun (WGS) entry which is preliminary data.</text>
</comment>
<dbReference type="EMBL" id="POUC01000350">
    <property type="protein sequence ID" value="PNG18160.1"/>
    <property type="molecule type" value="Genomic_DNA"/>
</dbReference>
<accession>A0A2N8TGJ9</accession>
<keyword evidence="3" id="KW-1185">Reference proteome</keyword>
<dbReference type="AlphaFoldDB" id="A0A2N8TGJ9"/>
<feature type="region of interest" description="Disordered" evidence="1">
    <location>
        <begin position="39"/>
        <end position="96"/>
    </location>
</feature>